<gene>
    <name evidence="2" type="ORF">ECRASSUSDP1_LOCUS5544</name>
</gene>
<keyword evidence="3" id="KW-1185">Reference proteome</keyword>
<comment type="caution">
    <text evidence="2">The sequence shown here is derived from an EMBL/GenBank/DDBJ whole genome shotgun (WGS) entry which is preliminary data.</text>
</comment>
<feature type="region of interest" description="Disordered" evidence="1">
    <location>
        <begin position="428"/>
        <end position="455"/>
    </location>
</feature>
<proteinExistence type="predicted"/>
<name>A0AAD1XAW9_EUPCR</name>
<organism evidence="2 3">
    <name type="scientific">Euplotes crassus</name>
    <dbReference type="NCBI Taxonomy" id="5936"/>
    <lineage>
        <taxon>Eukaryota</taxon>
        <taxon>Sar</taxon>
        <taxon>Alveolata</taxon>
        <taxon>Ciliophora</taxon>
        <taxon>Intramacronucleata</taxon>
        <taxon>Spirotrichea</taxon>
        <taxon>Hypotrichia</taxon>
        <taxon>Euplotida</taxon>
        <taxon>Euplotidae</taxon>
        <taxon>Moneuplotes</taxon>
    </lineage>
</organism>
<feature type="region of interest" description="Disordered" evidence="1">
    <location>
        <begin position="1"/>
        <end position="24"/>
    </location>
</feature>
<evidence type="ECO:0000313" key="3">
    <source>
        <dbReference type="Proteomes" id="UP001295684"/>
    </source>
</evidence>
<dbReference type="EMBL" id="CAMPGE010005350">
    <property type="protein sequence ID" value="CAI2364201.1"/>
    <property type="molecule type" value="Genomic_DNA"/>
</dbReference>
<reference evidence="2" key="1">
    <citation type="submission" date="2023-07" db="EMBL/GenBank/DDBJ databases">
        <authorList>
            <consortium name="AG Swart"/>
            <person name="Singh M."/>
            <person name="Singh A."/>
            <person name="Seah K."/>
            <person name="Emmerich C."/>
        </authorList>
    </citation>
    <scope>NUCLEOTIDE SEQUENCE</scope>
    <source>
        <strain evidence="2">DP1</strain>
    </source>
</reference>
<protein>
    <submittedName>
        <fullName evidence="2">Uncharacterized protein</fullName>
    </submittedName>
</protein>
<accession>A0AAD1XAW9</accession>
<evidence type="ECO:0000313" key="2">
    <source>
        <dbReference type="EMBL" id="CAI2364201.1"/>
    </source>
</evidence>
<dbReference type="AlphaFoldDB" id="A0AAD1XAW9"/>
<evidence type="ECO:0000256" key="1">
    <source>
        <dbReference type="SAM" id="MobiDB-lite"/>
    </source>
</evidence>
<feature type="compositionally biased region" description="Basic residues" evidence="1">
    <location>
        <begin position="429"/>
        <end position="440"/>
    </location>
</feature>
<dbReference type="Proteomes" id="UP001295684">
    <property type="component" value="Unassembled WGS sequence"/>
</dbReference>
<sequence>MKLKGYPSSKFGRIKRDDSATQSKAALSTQETYINDEHNTTDVYATNLTQTEELLKSVGLGSLIRPMKPKHRRNDTEISDLSQFGDIDEEVTDEEPISKNMYTHSNRIIKKSPLPTVADTQYGEILKVRKKGRDKSIDWFSSKFEIPAASSKQKDIPTLVEEETSYDDLNDYMPTEQYDGGFNMKLHPHCLTGAKGLDTSYNLENLDNSSEFEENEENEEFEDLLAVGNLHFHDAQFRDSDKLEVISHLSDQSEEVQKLALYTDEDENLPQKPESSSKGACKSRISLVNIQNRENAEIALNAQDFEAVLQESPPKIIPINEAKRTELENLDDEILITQESNEYELEECNIFDQGNNDHKVYQCLLRNGKLLKKQKLNKKKTIGSTRTSIKSAYSSLSSLSLYGSGSFSKSKQRSSTLLKNKVKEIKSKMSGKKTHTRNKSRNLEDTLTKKTSRKNALESIPEYSKKLKSIYLKN</sequence>